<accession>A0A133UKL2</accession>
<sequence>MVLVDTTFIIDVMKRVPEAIDKAEELEGSSEETRIPTPVIFELCEGIERSDHPIEKWEKVMRVLASFLEAPLNSKHAREAGRKSGRLIREGKALDPIDVLIGGMATVEGEFLVTRDGDFERIPEVKVEGY</sequence>
<evidence type="ECO:0000313" key="11">
    <source>
        <dbReference type="Proteomes" id="UP000070284"/>
    </source>
</evidence>
<dbReference type="SUPFAM" id="SSF88723">
    <property type="entry name" value="PIN domain-like"/>
    <property type="match status" value="1"/>
</dbReference>
<protein>
    <recommendedName>
        <fullName evidence="8">Ribonuclease VapC</fullName>
        <shortName evidence="8">RNase VapC</shortName>
        <ecNumber evidence="8">3.1.-.-</ecNumber>
    </recommendedName>
    <alternativeName>
        <fullName evidence="8">Putative toxin VapC</fullName>
    </alternativeName>
</protein>
<dbReference type="InterPro" id="IPR029060">
    <property type="entry name" value="PIN-like_dom_sf"/>
</dbReference>
<evidence type="ECO:0000256" key="2">
    <source>
        <dbReference type="ARBA" id="ARBA00022649"/>
    </source>
</evidence>
<evidence type="ECO:0000256" key="5">
    <source>
        <dbReference type="ARBA" id="ARBA00022801"/>
    </source>
</evidence>
<feature type="binding site" evidence="8">
    <location>
        <position position="5"/>
    </location>
    <ligand>
        <name>Mg(2+)</name>
        <dbReference type="ChEBI" id="CHEBI:18420"/>
    </ligand>
</feature>
<organism evidence="10 11">
    <name type="scientific">candidate division MSBL1 archaeon SCGC-AAA259E19</name>
    <dbReference type="NCBI Taxonomy" id="1698264"/>
    <lineage>
        <taxon>Archaea</taxon>
        <taxon>Methanobacteriati</taxon>
        <taxon>Methanobacteriota</taxon>
        <taxon>candidate division MSBL1</taxon>
    </lineage>
</organism>
<keyword evidence="11" id="KW-1185">Reference proteome</keyword>
<proteinExistence type="inferred from homology"/>
<dbReference type="EMBL" id="LHXO01000041">
    <property type="protein sequence ID" value="KXA94755.1"/>
    <property type="molecule type" value="Genomic_DNA"/>
</dbReference>
<comment type="caution">
    <text evidence="10">The sequence shown here is derived from an EMBL/GenBank/DDBJ whole genome shotgun (WGS) entry which is preliminary data.</text>
</comment>
<dbReference type="Proteomes" id="UP000070284">
    <property type="component" value="Unassembled WGS sequence"/>
</dbReference>
<dbReference type="InterPro" id="IPR050556">
    <property type="entry name" value="Type_II_TA_system_RNase"/>
</dbReference>
<dbReference type="InterPro" id="IPR022907">
    <property type="entry name" value="VapC_family"/>
</dbReference>
<keyword evidence="8" id="KW-0800">Toxin</keyword>
<dbReference type="GO" id="GO:0004540">
    <property type="term" value="F:RNA nuclease activity"/>
    <property type="evidence" value="ECO:0007669"/>
    <property type="project" value="InterPro"/>
</dbReference>
<feature type="binding site" evidence="8">
    <location>
        <position position="98"/>
    </location>
    <ligand>
        <name>Mg(2+)</name>
        <dbReference type="ChEBI" id="CHEBI:18420"/>
    </ligand>
</feature>
<dbReference type="GO" id="GO:0016787">
    <property type="term" value="F:hydrolase activity"/>
    <property type="evidence" value="ECO:0007669"/>
    <property type="project" value="UniProtKB-KW"/>
</dbReference>
<dbReference type="Pfam" id="PF01850">
    <property type="entry name" value="PIN"/>
    <property type="match status" value="1"/>
</dbReference>
<evidence type="ECO:0000256" key="4">
    <source>
        <dbReference type="ARBA" id="ARBA00022723"/>
    </source>
</evidence>
<comment type="cofactor">
    <cofactor evidence="1 8">
        <name>Mg(2+)</name>
        <dbReference type="ChEBI" id="CHEBI:18420"/>
    </cofactor>
</comment>
<dbReference type="EC" id="3.1.-.-" evidence="8"/>
<dbReference type="PANTHER" id="PTHR33653:SF1">
    <property type="entry name" value="RIBONUCLEASE VAPC2"/>
    <property type="match status" value="1"/>
</dbReference>
<dbReference type="PANTHER" id="PTHR33653">
    <property type="entry name" value="RIBONUCLEASE VAPC2"/>
    <property type="match status" value="1"/>
</dbReference>
<dbReference type="GO" id="GO:0000287">
    <property type="term" value="F:magnesium ion binding"/>
    <property type="evidence" value="ECO:0007669"/>
    <property type="project" value="UniProtKB-UniRule"/>
</dbReference>
<keyword evidence="4 8" id="KW-0479">Metal-binding</keyword>
<keyword evidence="2 8" id="KW-1277">Toxin-antitoxin system</keyword>
<evidence type="ECO:0000256" key="7">
    <source>
        <dbReference type="ARBA" id="ARBA00038093"/>
    </source>
</evidence>
<evidence type="ECO:0000259" key="9">
    <source>
        <dbReference type="Pfam" id="PF01850"/>
    </source>
</evidence>
<keyword evidence="3 8" id="KW-0540">Nuclease</keyword>
<dbReference type="AlphaFoldDB" id="A0A133UKL2"/>
<evidence type="ECO:0000256" key="1">
    <source>
        <dbReference type="ARBA" id="ARBA00001946"/>
    </source>
</evidence>
<dbReference type="HAMAP" id="MF_00265">
    <property type="entry name" value="VapC_Nob1"/>
    <property type="match status" value="1"/>
</dbReference>
<gene>
    <name evidence="8" type="primary">vapC</name>
    <name evidence="10" type="ORF">AKJ65_03565</name>
</gene>
<comment type="function">
    <text evidence="8">Toxic component of a toxin-antitoxin (TA) system. An RNase.</text>
</comment>
<evidence type="ECO:0000256" key="3">
    <source>
        <dbReference type="ARBA" id="ARBA00022722"/>
    </source>
</evidence>
<evidence type="ECO:0000313" key="10">
    <source>
        <dbReference type="EMBL" id="KXA94755.1"/>
    </source>
</evidence>
<evidence type="ECO:0000256" key="8">
    <source>
        <dbReference type="HAMAP-Rule" id="MF_00265"/>
    </source>
</evidence>
<keyword evidence="6 8" id="KW-0460">Magnesium</keyword>
<keyword evidence="5 8" id="KW-0378">Hydrolase</keyword>
<reference evidence="10 11" key="1">
    <citation type="journal article" date="2016" name="Sci. Rep.">
        <title>Metabolic traits of an uncultured archaeal lineage -MSBL1- from brine pools of the Red Sea.</title>
        <authorList>
            <person name="Mwirichia R."/>
            <person name="Alam I."/>
            <person name="Rashid M."/>
            <person name="Vinu M."/>
            <person name="Ba-Alawi W."/>
            <person name="Anthony Kamau A."/>
            <person name="Kamanda Ngugi D."/>
            <person name="Goker M."/>
            <person name="Klenk H.P."/>
            <person name="Bajic V."/>
            <person name="Stingl U."/>
        </authorList>
    </citation>
    <scope>NUCLEOTIDE SEQUENCE [LARGE SCALE GENOMIC DNA]</scope>
    <source>
        <strain evidence="10">SCGC-AAA259E19</strain>
    </source>
</reference>
<dbReference type="Gene3D" id="3.40.50.1010">
    <property type="entry name" value="5'-nuclease"/>
    <property type="match status" value="1"/>
</dbReference>
<feature type="domain" description="PIN" evidence="9">
    <location>
        <begin position="2"/>
        <end position="124"/>
    </location>
</feature>
<dbReference type="InterPro" id="IPR002716">
    <property type="entry name" value="PIN_dom"/>
</dbReference>
<comment type="similarity">
    <text evidence="7 8">Belongs to the PINc/VapC protein family.</text>
</comment>
<name>A0A133UKL2_9EURY</name>
<dbReference type="GO" id="GO:0090729">
    <property type="term" value="F:toxin activity"/>
    <property type="evidence" value="ECO:0007669"/>
    <property type="project" value="UniProtKB-KW"/>
</dbReference>
<evidence type="ECO:0000256" key="6">
    <source>
        <dbReference type="ARBA" id="ARBA00022842"/>
    </source>
</evidence>